<dbReference type="GO" id="GO:0005829">
    <property type="term" value="C:cytosol"/>
    <property type="evidence" value="ECO:0007669"/>
    <property type="project" value="UniProtKB-SubCell"/>
</dbReference>
<evidence type="ECO:0000256" key="2">
    <source>
        <dbReference type="ARBA" id="ARBA00022490"/>
    </source>
</evidence>
<comment type="caution">
    <text evidence="7">The sequence shown here is derived from an EMBL/GenBank/DDBJ whole genome shotgun (WGS) entry which is preliminary data.</text>
</comment>
<dbReference type="InterPro" id="IPR011029">
    <property type="entry name" value="DEATH-like_dom_sf"/>
</dbReference>
<dbReference type="GO" id="GO:0006954">
    <property type="term" value="P:inflammatory response"/>
    <property type="evidence" value="ECO:0007669"/>
    <property type="project" value="UniProtKB-KW"/>
</dbReference>
<evidence type="ECO:0000256" key="1">
    <source>
        <dbReference type="ARBA" id="ARBA00004514"/>
    </source>
</evidence>
<reference evidence="7" key="1">
    <citation type="thesis" date="2020" institute="ProQuest LLC" country="789 East Eisenhower Parkway, Ann Arbor, MI, USA">
        <title>Comparative Genomics and Chromosome Evolution.</title>
        <authorList>
            <person name="Mudd A.B."/>
        </authorList>
    </citation>
    <scope>NUCLEOTIDE SEQUENCE</scope>
    <source>
        <strain evidence="7">237g6f4</strain>
        <tissue evidence="7">Blood</tissue>
    </source>
</reference>
<gene>
    <name evidence="7" type="ORF">GDO81_020309</name>
</gene>
<keyword evidence="2" id="KW-0963">Cytoplasm</keyword>
<dbReference type="InterPro" id="IPR001315">
    <property type="entry name" value="CARD"/>
</dbReference>
<dbReference type="PANTHER" id="PTHR46985:SF2">
    <property type="entry name" value="APOPTOSIS-ASSOCIATED SPECK-LIKE PROTEIN CONTAINING A CARD"/>
    <property type="match status" value="1"/>
</dbReference>
<feature type="domain" description="CARD" evidence="6">
    <location>
        <begin position="32"/>
        <end position="122"/>
    </location>
</feature>
<dbReference type="Pfam" id="PF00619">
    <property type="entry name" value="CARD"/>
    <property type="match status" value="1"/>
</dbReference>
<dbReference type="PROSITE" id="PS50209">
    <property type="entry name" value="CARD"/>
    <property type="match status" value="1"/>
</dbReference>
<dbReference type="PANTHER" id="PTHR46985">
    <property type="entry name" value="NACHT, LRR AND PYD DOMAINS-CONTAINING PROTEIN 1"/>
    <property type="match status" value="1"/>
</dbReference>
<keyword evidence="4" id="KW-0391">Immunity</keyword>
<dbReference type="GO" id="GO:0042981">
    <property type="term" value="P:regulation of apoptotic process"/>
    <property type="evidence" value="ECO:0007669"/>
    <property type="project" value="InterPro"/>
</dbReference>
<keyword evidence="3" id="KW-0399">Innate immunity</keyword>
<evidence type="ECO:0000259" key="6">
    <source>
        <dbReference type="PROSITE" id="PS50209"/>
    </source>
</evidence>
<evidence type="ECO:0000256" key="3">
    <source>
        <dbReference type="ARBA" id="ARBA00022588"/>
    </source>
</evidence>
<dbReference type="SUPFAM" id="SSF47986">
    <property type="entry name" value="DEATH domain"/>
    <property type="match status" value="1"/>
</dbReference>
<dbReference type="Gene3D" id="1.10.533.10">
    <property type="entry name" value="Death Domain, Fas"/>
    <property type="match status" value="1"/>
</dbReference>
<evidence type="ECO:0000313" key="8">
    <source>
        <dbReference type="Proteomes" id="UP000824782"/>
    </source>
</evidence>
<keyword evidence="5" id="KW-0395">Inflammatory response</keyword>
<dbReference type="EMBL" id="WNYA01012931">
    <property type="protein sequence ID" value="KAG8539815.1"/>
    <property type="molecule type" value="Genomic_DNA"/>
</dbReference>
<protein>
    <recommendedName>
        <fullName evidence="6">CARD domain-containing protein</fullName>
    </recommendedName>
</protein>
<dbReference type="InterPro" id="IPR051249">
    <property type="entry name" value="NLRP_Inflammasome"/>
</dbReference>
<comment type="subcellular location">
    <subcellularLocation>
        <location evidence="1">Cytoplasm</location>
        <location evidence="1">Cytosol</location>
    </subcellularLocation>
</comment>
<accession>A0AAV6YVG3</accession>
<dbReference type="Proteomes" id="UP000824782">
    <property type="component" value="Unassembled WGS sequence"/>
</dbReference>
<dbReference type="GO" id="GO:0045087">
    <property type="term" value="P:innate immune response"/>
    <property type="evidence" value="ECO:0007669"/>
    <property type="project" value="UniProtKB-KW"/>
</dbReference>
<proteinExistence type="predicted"/>
<evidence type="ECO:0000313" key="7">
    <source>
        <dbReference type="EMBL" id="KAG8539815.1"/>
    </source>
</evidence>
<dbReference type="AlphaFoldDB" id="A0AAV6YVG3"/>
<name>A0AAV6YVG3_ENGPU</name>
<evidence type="ECO:0000256" key="4">
    <source>
        <dbReference type="ARBA" id="ARBA00022859"/>
    </source>
</evidence>
<evidence type="ECO:0000256" key="5">
    <source>
        <dbReference type="ARBA" id="ARBA00023198"/>
    </source>
</evidence>
<organism evidence="7 8">
    <name type="scientific">Engystomops pustulosus</name>
    <name type="common">Tungara frog</name>
    <name type="synonym">Physalaemus pustulosus</name>
    <dbReference type="NCBI Taxonomy" id="76066"/>
    <lineage>
        <taxon>Eukaryota</taxon>
        <taxon>Metazoa</taxon>
        <taxon>Chordata</taxon>
        <taxon>Craniata</taxon>
        <taxon>Vertebrata</taxon>
        <taxon>Euteleostomi</taxon>
        <taxon>Amphibia</taxon>
        <taxon>Batrachia</taxon>
        <taxon>Anura</taxon>
        <taxon>Neobatrachia</taxon>
        <taxon>Hyloidea</taxon>
        <taxon>Leptodactylidae</taxon>
        <taxon>Leiuperinae</taxon>
        <taxon>Engystomops</taxon>
    </lineage>
</organism>
<keyword evidence="8" id="KW-1185">Reference proteome</keyword>
<sequence length="143" mass="17050">MRELCDIIHHWEDAGKYSAYTVIKNHNKDVIEDWGRDHFVNRHRSELMKYVTEVNAVIDDLCSHQLLTRRQSTDLQAMTRPEDKMKHLLEIFQNQSESVKDQFYISLWRHNYKVINDLEKPDNRPRSAASSPGYGRTFKLIYL</sequence>